<reference evidence="14" key="1">
    <citation type="submission" date="2025-08" db="UniProtKB">
        <authorList>
            <consortium name="RefSeq"/>
        </authorList>
    </citation>
    <scope>IDENTIFICATION</scope>
    <source>
        <tissue evidence="14">Whole sample</tissue>
    </source>
</reference>
<sequence>MIRNIVMAVVNFLVFLFLLNGVWALPVTNHTCQHDKYPCGDGACVPINWRCDGENDCKNGADEQACDDTVTCSGGAFQCSNGACVPHRWRCDGELDCNDGSDEQNCTSTDSGTTLQLVTLSSSSIRMSSQASTTAQMLSTLETHEILGPDPNCKDEQLNCQVLVADIDICSMPASAQLLCASTCHLCGGSSGSEHVTNSLQTTHSNLYSNSGHPTSLTTKMSTTVGSTHAPYTAPPTKEVVASGCVDAEDNCEHLVKTVNICSDPIKAEFLCQKTCSVCGSSAPIVG</sequence>
<dbReference type="InterPro" id="IPR003582">
    <property type="entry name" value="ShKT_dom"/>
</dbReference>
<dbReference type="SUPFAM" id="SSF57424">
    <property type="entry name" value="LDL receptor-like module"/>
    <property type="match status" value="2"/>
</dbReference>
<keyword evidence="9" id="KW-0325">Glycoprotein</keyword>
<dbReference type="PROSITE" id="PS01209">
    <property type="entry name" value="LDLRA_1"/>
    <property type="match status" value="1"/>
</dbReference>
<feature type="disulfide bond" evidence="10">
    <location>
        <begin position="72"/>
        <end position="84"/>
    </location>
</feature>
<dbReference type="OrthoDB" id="10062665at2759"/>
<evidence type="ECO:0000313" key="13">
    <source>
        <dbReference type="Proteomes" id="UP000694844"/>
    </source>
</evidence>
<evidence type="ECO:0000256" key="7">
    <source>
        <dbReference type="ARBA" id="ARBA00023136"/>
    </source>
</evidence>
<dbReference type="Proteomes" id="UP000694844">
    <property type="component" value="Chromosome 3"/>
</dbReference>
<keyword evidence="13" id="KW-1185">Reference proteome</keyword>
<gene>
    <name evidence="14" type="primary">LOC111123580</name>
</gene>
<evidence type="ECO:0000259" key="12">
    <source>
        <dbReference type="SMART" id="SM00254"/>
    </source>
</evidence>
<evidence type="ECO:0000313" key="14">
    <source>
        <dbReference type="RefSeq" id="XP_022321707.1"/>
    </source>
</evidence>
<feature type="disulfide bond" evidence="10">
    <location>
        <begin position="32"/>
        <end position="44"/>
    </location>
</feature>
<accession>A0A8B8D0N9</accession>
<proteinExistence type="inferred from homology"/>
<dbReference type="PANTHER" id="PTHR24270">
    <property type="entry name" value="LOW-DENSITY LIPOPROTEIN RECEPTOR-RELATED"/>
    <property type="match status" value="1"/>
</dbReference>
<keyword evidence="11" id="KW-0732">Signal</keyword>
<dbReference type="GeneID" id="111123580"/>
<evidence type="ECO:0000256" key="4">
    <source>
        <dbReference type="ARBA" id="ARBA00022692"/>
    </source>
</evidence>
<dbReference type="GO" id="GO:0012505">
    <property type="term" value="C:endomembrane system"/>
    <property type="evidence" value="ECO:0007669"/>
    <property type="project" value="UniProtKB-SubCell"/>
</dbReference>
<dbReference type="SMART" id="SM00254">
    <property type="entry name" value="ShKT"/>
    <property type="match status" value="2"/>
</dbReference>
<organism evidence="13 14">
    <name type="scientific">Crassostrea virginica</name>
    <name type="common">Eastern oyster</name>
    <dbReference type="NCBI Taxonomy" id="6565"/>
    <lineage>
        <taxon>Eukaryota</taxon>
        <taxon>Metazoa</taxon>
        <taxon>Spiralia</taxon>
        <taxon>Lophotrochozoa</taxon>
        <taxon>Mollusca</taxon>
        <taxon>Bivalvia</taxon>
        <taxon>Autobranchia</taxon>
        <taxon>Pteriomorphia</taxon>
        <taxon>Ostreida</taxon>
        <taxon>Ostreoidea</taxon>
        <taxon>Ostreidae</taxon>
        <taxon>Crassostrea</taxon>
    </lineage>
</organism>
<dbReference type="GO" id="GO:0016192">
    <property type="term" value="P:vesicle-mediated transport"/>
    <property type="evidence" value="ECO:0007669"/>
    <property type="project" value="UniProtKB-ARBA"/>
</dbReference>
<dbReference type="Pfam" id="PF00057">
    <property type="entry name" value="Ldl_recept_a"/>
    <property type="match status" value="2"/>
</dbReference>
<dbReference type="GO" id="GO:0005886">
    <property type="term" value="C:plasma membrane"/>
    <property type="evidence" value="ECO:0007669"/>
    <property type="project" value="TreeGrafter"/>
</dbReference>
<dbReference type="KEGG" id="cvn:111123580"/>
<protein>
    <submittedName>
        <fullName evidence="14">Low-density lipoprotein receptor-like</fullName>
    </submittedName>
</protein>
<dbReference type="PROSITE" id="PS50068">
    <property type="entry name" value="LDLRA_2"/>
    <property type="match status" value="2"/>
</dbReference>
<keyword evidence="4" id="KW-0812">Transmembrane</keyword>
<name>A0A8B8D0N9_CRAVI</name>
<dbReference type="InterPro" id="IPR036055">
    <property type="entry name" value="LDL_receptor-like_sf"/>
</dbReference>
<dbReference type="CDD" id="cd00112">
    <property type="entry name" value="LDLa"/>
    <property type="match status" value="2"/>
</dbReference>
<feature type="chain" id="PRO_5034990843" evidence="11">
    <location>
        <begin position="25"/>
        <end position="287"/>
    </location>
</feature>
<evidence type="ECO:0000256" key="6">
    <source>
        <dbReference type="ARBA" id="ARBA00022989"/>
    </source>
</evidence>
<comment type="subcellular location">
    <subcellularLocation>
        <location evidence="2">Endomembrane system</location>
    </subcellularLocation>
    <subcellularLocation>
        <location evidence="1">Membrane</location>
        <topology evidence="1">Single-pass membrane protein</topology>
    </subcellularLocation>
</comment>
<comment type="similarity">
    <text evidence="3">Belongs to the LDLR family.</text>
</comment>
<dbReference type="Gene3D" id="4.10.400.10">
    <property type="entry name" value="Low-density Lipoprotein Receptor"/>
    <property type="match status" value="2"/>
</dbReference>
<dbReference type="AlphaFoldDB" id="A0A8B8D0N9"/>
<evidence type="ECO:0000256" key="8">
    <source>
        <dbReference type="ARBA" id="ARBA00023157"/>
    </source>
</evidence>
<feature type="disulfide bond" evidence="10">
    <location>
        <begin position="39"/>
        <end position="57"/>
    </location>
</feature>
<dbReference type="FunFam" id="4.10.400.10:FF:000024">
    <property type="entry name" value="Low-density lipoprotein RecePtor related"/>
    <property type="match status" value="1"/>
</dbReference>
<dbReference type="PRINTS" id="PR00261">
    <property type="entry name" value="LDLRECEPTOR"/>
</dbReference>
<evidence type="ECO:0000256" key="5">
    <source>
        <dbReference type="ARBA" id="ARBA00022737"/>
    </source>
</evidence>
<evidence type="ECO:0000256" key="3">
    <source>
        <dbReference type="ARBA" id="ARBA00009939"/>
    </source>
</evidence>
<evidence type="ECO:0000256" key="2">
    <source>
        <dbReference type="ARBA" id="ARBA00004308"/>
    </source>
</evidence>
<dbReference type="InterPro" id="IPR002172">
    <property type="entry name" value="LDrepeatLR_classA_rpt"/>
</dbReference>
<feature type="disulfide bond" evidence="10">
    <location>
        <begin position="91"/>
        <end position="106"/>
    </location>
</feature>
<dbReference type="InterPro" id="IPR050685">
    <property type="entry name" value="LDLR"/>
</dbReference>
<keyword evidence="7" id="KW-0472">Membrane</keyword>
<evidence type="ECO:0000256" key="9">
    <source>
        <dbReference type="ARBA" id="ARBA00023180"/>
    </source>
</evidence>
<dbReference type="InterPro" id="IPR023415">
    <property type="entry name" value="LDLR_class-A_CS"/>
</dbReference>
<feature type="domain" description="ShKT" evidence="12">
    <location>
        <begin position="152"/>
        <end position="188"/>
    </location>
</feature>
<keyword evidence="8 10" id="KW-1015">Disulfide bond</keyword>
<evidence type="ECO:0000256" key="10">
    <source>
        <dbReference type="PROSITE-ProRule" id="PRU00124"/>
    </source>
</evidence>
<feature type="disulfide bond" evidence="10">
    <location>
        <begin position="79"/>
        <end position="97"/>
    </location>
</feature>
<evidence type="ECO:0000256" key="1">
    <source>
        <dbReference type="ARBA" id="ARBA00004167"/>
    </source>
</evidence>
<keyword evidence="5" id="KW-0677">Repeat</keyword>
<dbReference type="SMART" id="SM00192">
    <property type="entry name" value="LDLa"/>
    <property type="match status" value="2"/>
</dbReference>
<dbReference type="RefSeq" id="XP_022321707.1">
    <property type="nucleotide sequence ID" value="XM_022465999.1"/>
</dbReference>
<keyword evidence="6" id="KW-1133">Transmembrane helix</keyword>
<feature type="signal peptide" evidence="11">
    <location>
        <begin position="1"/>
        <end position="24"/>
    </location>
</feature>
<feature type="disulfide bond" evidence="10">
    <location>
        <begin position="51"/>
        <end position="66"/>
    </location>
</feature>
<feature type="domain" description="ShKT" evidence="12">
    <location>
        <begin position="244"/>
        <end position="280"/>
    </location>
</feature>
<evidence type="ECO:0000256" key="11">
    <source>
        <dbReference type="SAM" id="SignalP"/>
    </source>
</evidence>